<dbReference type="OrthoDB" id="6126039at2"/>
<gene>
    <name evidence="2" type="ORF">C9I94_05595</name>
</gene>
<sequence length="766" mass="87113">MQSKPKWLALFLFAMSLIYLIPEVIFNAKLVEVAGSSGLSDETLHITELFGRAISGIGVTLLMIDLLVFGRVAAKKRTAIPAMVVITLIVWPATFFGQKWLVDYFIIDSSSAEQRQNAFMSNVLRSSLAQNALRIEGIPFEPEHATSAHEMTFLALMGGLIYSNDSFINDVDKQKNAILEKYLLNRAGARFDEDYAVYRDMRKDVHVAWDDYKRANKQYNDAVASRHNEANKAWSNVESDVLKGWKRYQSAEKSYLMRAEGKAQELAPKISQAFDEKNNCISRYSNIKHQNKCIKTVESHYRQGLAKYGLPYKEMNYWLVTEKGRVKGTTTVSETILTLGLSAVLAGLELATGDGGEQDQHLVYSSIPSDYVPNILNLMKGEFKSETGYSMGIATFSQFRHHKVTARKIVRKSKNKGVQLATNWTINDVSAFKNAVRTTTRDKAKRKWNKEMAKRGLTIPPGLNFNQFQKHSSIQNQIKQIMGEEYYVNPVLTTWNNKQFYKNVTLVNVQRERDKWLAYINSSVVRFEDGGLYENEGKSALRSIIVPPISMSLSLFLVLITFFKLPFKFWALLSYGENEVSTSKSKRMNHVAALAVIIAIFSIPLLMGNSKFTDEGSTTAYFLKSIDNSVSPLTSSAITWVLHSQPSIQPIGMAFDKNFHVFSLFEKYALKPMNDWDEKIYPLLSVDQYKQAEPKVVNGKVAMFVHSNVPENRIRILNIKPKYQDGMLLQPDSYYVEVSASGYRPVKKWVTHNRNNNEHVFFLNKK</sequence>
<feature type="transmembrane region" description="Helical" evidence="1">
    <location>
        <begin position="80"/>
        <end position="101"/>
    </location>
</feature>
<dbReference type="Proteomes" id="UP000240481">
    <property type="component" value="Unassembled WGS sequence"/>
</dbReference>
<keyword evidence="1" id="KW-0812">Transmembrane</keyword>
<name>A0A0J8XWZ2_9GAMM</name>
<accession>A0A0J8XWZ2</accession>
<proteinExistence type="predicted"/>
<dbReference type="RefSeq" id="WP_048899572.1">
    <property type="nucleotide sequence ID" value="NZ_AP024852.1"/>
</dbReference>
<keyword evidence="1" id="KW-0472">Membrane</keyword>
<comment type="caution">
    <text evidence="2">The sequence shown here is derived from an EMBL/GenBank/DDBJ whole genome shotgun (WGS) entry which is preliminary data.</text>
</comment>
<evidence type="ECO:0000313" key="3">
    <source>
        <dbReference type="Proteomes" id="UP000240481"/>
    </source>
</evidence>
<protein>
    <recommendedName>
        <fullName evidence="4">PEGA domain-containing protein</fullName>
    </recommendedName>
</protein>
<feature type="transmembrane region" description="Helical" evidence="1">
    <location>
        <begin position="545"/>
        <end position="567"/>
    </location>
</feature>
<dbReference type="AlphaFoldDB" id="A0A0J8XWZ2"/>
<organism evidence="2 3">
    <name type="scientific">Photobacterium swingsii</name>
    <dbReference type="NCBI Taxonomy" id="680026"/>
    <lineage>
        <taxon>Bacteria</taxon>
        <taxon>Pseudomonadati</taxon>
        <taxon>Pseudomonadota</taxon>
        <taxon>Gammaproteobacteria</taxon>
        <taxon>Vibrionales</taxon>
        <taxon>Vibrionaceae</taxon>
        <taxon>Photobacterium</taxon>
    </lineage>
</organism>
<evidence type="ECO:0000256" key="1">
    <source>
        <dbReference type="SAM" id="Phobius"/>
    </source>
</evidence>
<feature type="transmembrane region" description="Helical" evidence="1">
    <location>
        <begin position="49"/>
        <end position="68"/>
    </location>
</feature>
<feature type="transmembrane region" description="Helical" evidence="1">
    <location>
        <begin position="588"/>
        <end position="607"/>
    </location>
</feature>
<reference evidence="2 3" key="1">
    <citation type="submission" date="2018-01" db="EMBL/GenBank/DDBJ databases">
        <title>Whole genome sequencing of Histamine producing bacteria.</title>
        <authorList>
            <person name="Butler K."/>
        </authorList>
    </citation>
    <scope>NUCLEOTIDE SEQUENCE [LARGE SCALE GENOMIC DNA]</scope>
    <source>
        <strain evidence="2 3">DSM 24669</strain>
    </source>
</reference>
<keyword evidence="1" id="KW-1133">Transmembrane helix</keyword>
<evidence type="ECO:0000313" key="2">
    <source>
        <dbReference type="EMBL" id="PSW26023.1"/>
    </source>
</evidence>
<dbReference type="STRING" id="680026.AB733_15465"/>
<keyword evidence="3" id="KW-1185">Reference proteome</keyword>
<evidence type="ECO:0008006" key="4">
    <source>
        <dbReference type="Google" id="ProtNLM"/>
    </source>
</evidence>
<dbReference type="EMBL" id="PYLZ01000002">
    <property type="protein sequence ID" value="PSW26023.1"/>
    <property type="molecule type" value="Genomic_DNA"/>
</dbReference>
<feature type="transmembrane region" description="Helical" evidence="1">
    <location>
        <begin position="7"/>
        <end position="29"/>
    </location>
</feature>